<reference evidence="2" key="1">
    <citation type="submission" date="2020-11" db="EMBL/GenBank/DDBJ databases">
        <authorList>
            <person name="Koelle M."/>
            <person name="Horta M.A.C."/>
            <person name="Nowrousian M."/>
            <person name="Ohm R.A."/>
            <person name="Benz P."/>
            <person name="Pilgard A."/>
        </authorList>
    </citation>
    <scope>NUCLEOTIDE SEQUENCE</scope>
    <source>
        <strain evidence="2">FPRL280</strain>
    </source>
</reference>
<organism evidence="2 3">
    <name type="scientific">Rhodonia placenta</name>
    <dbReference type="NCBI Taxonomy" id="104341"/>
    <lineage>
        <taxon>Eukaryota</taxon>
        <taxon>Fungi</taxon>
        <taxon>Dikarya</taxon>
        <taxon>Basidiomycota</taxon>
        <taxon>Agaricomycotina</taxon>
        <taxon>Agaricomycetes</taxon>
        <taxon>Polyporales</taxon>
        <taxon>Adustoporiaceae</taxon>
        <taxon>Rhodonia</taxon>
    </lineage>
</organism>
<protein>
    <submittedName>
        <fullName evidence="2">Uncharacterized protein</fullName>
    </submittedName>
</protein>
<accession>A0A8H7NVM0</accession>
<evidence type="ECO:0000313" key="3">
    <source>
        <dbReference type="Proteomes" id="UP000639403"/>
    </source>
</evidence>
<gene>
    <name evidence="2" type="ORF">IEO21_08819</name>
</gene>
<sequence>MAQDLCEEMGRKVSYLPWPLPVQPDRDGPGPAPEGSTDSGVHCRAFDGRARAERRNVYVGAPSGADWREIAGAVRTPRAGTGRRATHRSSAKSRIQVNLITRASVLDPSEGGPNTKAGVQTVRRATRSARELRLSSEERTWIRRLSAAPRWSFCSLASEVFVSPAERARISRDHVLSQLAHHACKSSAPPHISITVLSGLLVSRDNASSATPSSANVCAWKGLRAVKKDSVVRGK</sequence>
<comment type="caution">
    <text evidence="2">The sequence shown here is derived from an EMBL/GenBank/DDBJ whole genome shotgun (WGS) entry which is preliminary data.</text>
</comment>
<proteinExistence type="predicted"/>
<dbReference type="EMBL" id="JADOXO010000348">
    <property type="protein sequence ID" value="KAF9806048.1"/>
    <property type="molecule type" value="Genomic_DNA"/>
</dbReference>
<evidence type="ECO:0000256" key="1">
    <source>
        <dbReference type="SAM" id="MobiDB-lite"/>
    </source>
</evidence>
<evidence type="ECO:0000313" key="2">
    <source>
        <dbReference type="EMBL" id="KAF9806048.1"/>
    </source>
</evidence>
<dbReference type="AlphaFoldDB" id="A0A8H7NVM0"/>
<feature type="region of interest" description="Disordered" evidence="1">
    <location>
        <begin position="16"/>
        <end position="42"/>
    </location>
</feature>
<name>A0A8H7NVM0_9APHY</name>
<reference evidence="2" key="2">
    <citation type="journal article" name="Front. Microbiol.">
        <title>Degradative Capacity of Two Strains of Rhodonia placenta: From Phenotype to Genotype.</title>
        <authorList>
            <person name="Kolle M."/>
            <person name="Horta M.A.C."/>
            <person name="Nowrousian M."/>
            <person name="Ohm R.A."/>
            <person name="Benz J.P."/>
            <person name="Pilgard A."/>
        </authorList>
    </citation>
    <scope>NUCLEOTIDE SEQUENCE</scope>
    <source>
        <strain evidence="2">FPRL280</strain>
    </source>
</reference>
<dbReference type="Proteomes" id="UP000639403">
    <property type="component" value="Unassembled WGS sequence"/>
</dbReference>